<dbReference type="Proteomes" id="UP000053989">
    <property type="component" value="Unassembled WGS sequence"/>
</dbReference>
<dbReference type="EC" id="7.2.2.14" evidence="4"/>
<feature type="transmembrane region" description="Helical" evidence="18">
    <location>
        <begin position="116"/>
        <end position="134"/>
    </location>
</feature>
<comment type="catalytic activity">
    <reaction evidence="17">
        <text>Mg(2+)(out) + ATP + H2O = Mg(2+)(in) + ADP + phosphate + H(+)</text>
        <dbReference type="Rhea" id="RHEA:10260"/>
        <dbReference type="ChEBI" id="CHEBI:15377"/>
        <dbReference type="ChEBI" id="CHEBI:15378"/>
        <dbReference type="ChEBI" id="CHEBI:18420"/>
        <dbReference type="ChEBI" id="CHEBI:30616"/>
        <dbReference type="ChEBI" id="CHEBI:43474"/>
        <dbReference type="ChEBI" id="CHEBI:456216"/>
        <dbReference type="EC" id="7.2.2.14"/>
    </reaction>
</comment>
<gene>
    <name evidence="20" type="ORF">SCLCIDRAFT_376641</name>
</gene>
<keyword evidence="13" id="KW-1278">Translocase</keyword>
<dbReference type="NCBIfam" id="TIGR01524">
    <property type="entry name" value="ATPase-IIIB_Mg"/>
    <property type="match status" value="1"/>
</dbReference>
<keyword evidence="11" id="KW-0067">ATP-binding</keyword>
<evidence type="ECO:0000256" key="18">
    <source>
        <dbReference type="SAM" id="Phobius"/>
    </source>
</evidence>
<evidence type="ECO:0000256" key="12">
    <source>
        <dbReference type="ARBA" id="ARBA00022842"/>
    </source>
</evidence>
<dbReference type="GO" id="GO:0005524">
    <property type="term" value="F:ATP binding"/>
    <property type="evidence" value="ECO:0007669"/>
    <property type="project" value="UniProtKB-KW"/>
</dbReference>
<dbReference type="AlphaFoldDB" id="A0A0C3DEF7"/>
<dbReference type="InterPro" id="IPR008250">
    <property type="entry name" value="ATPase_P-typ_transduc_dom_A_sf"/>
</dbReference>
<evidence type="ECO:0000259" key="19">
    <source>
        <dbReference type="SMART" id="SM00831"/>
    </source>
</evidence>
<comment type="subcellular location">
    <subcellularLocation>
        <location evidence="2">Cell inner membrane</location>
        <topology evidence="2">Multi-pass membrane protein</topology>
    </subcellularLocation>
</comment>
<dbReference type="HOGENOM" id="CLU_002360_6_3_1"/>
<keyword evidence="12" id="KW-0460">Magnesium</keyword>
<dbReference type="SUPFAM" id="SSF56784">
    <property type="entry name" value="HAD-like"/>
    <property type="match status" value="1"/>
</dbReference>
<dbReference type="Gene3D" id="3.40.50.1000">
    <property type="entry name" value="HAD superfamily/HAD-like"/>
    <property type="match status" value="1"/>
</dbReference>
<evidence type="ECO:0000256" key="6">
    <source>
        <dbReference type="ARBA" id="ARBA00022475"/>
    </source>
</evidence>
<keyword evidence="15 18" id="KW-0472">Membrane</keyword>
<dbReference type="InterPro" id="IPR023214">
    <property type="entry name" value="HAD_sf"/>
</dbReference>
<feature type="transmembrane region" description="Helical" evidence="18">
    <location>
        <begin position="879"/>
        <end position="900"/>
    </location>
</feature>
<dbReference type="InterPro" id="IPR018303">
    <property type="entry name" value="ATPase_P-typ_P_site"/>
</dbReference>
<dbReference type="InterPro" id="IPR006415">
    <property type="entry name" value="P-type_ATPase_IIIB"/>
</dbReference>
<dbReference type="GO" id="GO:0006883">
    <property type="term" value="P:intracellular sodium ion homeostasis"/>
    <property type="evidence" value="ECO:0007669"/>
    <property type="project" value="TreeGrafter"/>
</dbReference>
<protein>
    <recommendedName>
        <fullName evidence="5">Magnesium-transporting ATPase, P-type 1</fullName>
        <ecNumber evidence="4">7.2.2.14</ecNumber>
    </recommendedName>
    <alternativeName>
        <fullName evidence="16">Mg(2+) transport ATPase, P-type 1</fullName>
    </alternativeName>
</protein>
<dbReference type="OrthoDB" id="158672at2759"/>
<comment type="similarity">
    <text evidence="3">Belongs to the cation transport ATPase (P-type) (TC 3.A.3) family. Type IIIB subfamily.</text>
</comment>
<dbReference type="SFLD" id="SFLDG00002">
    <property type="entry name" value="C1.7:_P-type_atpase_like"/>
    <property type="match status" value="1"/>
</dbReference>
<evidence type="ECO:0000256" key="11">
    <source>
        <dbReference type="ARBA" id="ARBA00022840"/>
    </source>
</evidence>
<dbReference type="InterPro" id="IPR036412">
    <property type="entry name" value="HAD-like_sf"/>
</dbReference>
<dbReference type="GO" id="GO:0005886">
    <property type="term" value="C:plasma membrane"/>
    <property type="evidence" value="ECO:0007669"/>
    <property type="project" value="UniProtKB-SubCell"/>
</dbReference>
<evidence type="ECO:0000313" key="21">
    <source>
        <dbReference type="Proteomes" id="UP000053989"/>
    </source>
</evidence>
<dbReference type="InterPro" id="IPR004014">
    <property type="entry name" value="ATPase_P-typ_cation-transptr_N"/>
</dbReference>
<name>A0A0C3DEF7_9AGAM</name>
<dbReference type="GO" id="GO:1902600">
    <property type="term" value="P:proton transmembrane transport"/>
    <property type="evidence" value="ECO:0007669"/>
    <property type="project" value="TreeGrafter"/>
</dbReference>
<dbReference type="InterPro" id="IPR059000">
    <property type="entry name" value="ATPase_P-type_domA"/>
</dbReference>
<dbReference type="Pfam" id="PF13246">
    <property type="entry name" value="Cation_ATPase"/>
    <property type="match status" value="1"/>
</dbReference>
<keyword evidence="9 18" id="KW-0812">Transmembrane</keyword>
<evidence type="ECO:0000256" key="8">
    <source>
        <dbReference type="ARBA" id="ARBA00022553"/>
    </source>
</evidence>
<dbReference type="NCBIfam" id="TIGR01494">
    <property type="entry name" value="ATPase_P-type"/>
    <property type="match status" value="2"/>
</dbReference>
<comment type="function">
    <text evidence="1">Mediates magnesium influx to the cytosol.</text>
</comment>
<dbReference type="Gene3D" id="2.70.150.10">
    <property type="entry name" value="Calcium-transporting ATPase, cytoplasmic transduction domain A"/>
    <property type="match status" value="1"/>
</dbReference>
<dbReference type="GO" id="GO:0005391">
    <property type="term" value="F:P-type sodium:potassium-exchanging transporter activity"/>
    <property type="evidence" value="ECO:0007669"/>
    <property type="project" value="TreeGrafter"/>
</dbReference>
<dbReference type="GO" id="GO:0036376">
    <property type="term" value="P:sodium ion export across plasma membrane"/>
    <property type="evidence" value="ECO:0007669"/>
    <property type="project" value="TreeGrafter"/>
</dbReference>
<evidence type="ECO:0000256" key="13">
    <source>
        <dbReference type="ARBA" id="ARBA00022967"/>
    </source>
</evidence>
<keyword evidence="10" id="KW-0547">Nucleotide-binding</keyword>
<evidence type="ECO:0000256" key="16">
    <source>
        <dbReference type="ARBA" id="ARBA00029806"/>
    </source>
</evidence>
<evidence type="ECO:0000256" key="3">
    <source>
        <dbReference type="ARBA" id="ARBA00008746"/>
    </source>
</evidence>
<dbReference type="InterPro" id="IPR006068">
    <property type="entry name" value="ATPase_P-typ_cation-transptr_C"/>
</dbReference>
<dbReference type="SUPFAM" id="SSF81665">
    <property type="entry name" value="Calcium ATPase, transmembrane domain M"/>
    <property type="match status" value="1"/>
</dbReference>
<dbReference type="Pfam" id="PF00122">
    <property type="entry name" value="E1-E2_ATPase"/>
    <property type="match status" value="1"/>
</dbReference>
<keyword evidence="21" id="KW-1185">Reference proteome</keyword>
<dbReference type="Pfam" id="PF00690">
    <property type="entry name" value="Cation_ATPase_N"/>
    <property type="match status" value="1"/>
</dbReference>
<dbReference type="GO" id="GO:0015444">
    <property type="term" value="F:P-type magnesium transporter activity"/>
    <property type="evidence" value="ECO:0007669"/>
    <property type="project" value="UniProtKB-EC"/>
</dbReference>
<dbReference type="InterPro" id="IPR044492">
    <property type="entry name" value="P_typ_ATPase_HD_dom"/>
</dbReference>
<dbReference type="STRING" id="1036808.A0A0C3DEF7"/>
<reference evidence="20 21" key="1">
    <citation type="submission" date="2014-04" db="EMBL/GenBank/DDBJ databases">
        <authorList>
            <consortium name="DOE Joint Genome Institute"/>
            <person name="Kuo A."/>
            <person name="Kohler A."/>
            <person name="Nagy L.G."/>
            <person name="Floudas D."/>
            <person name="Copeland A."/>
            <person name="Barry K.W."/>
            <person name="Cichocki N."/>
            <person name="Veneault-Fourrey C."/>
            <person name="LaButti K."/>
            <person name="Lindquist E.A."/>
            <person name="Lipzen A."/>
            <person name="Lundell T."/>
            <person name="Morin E."/>
            <person name="Murat C."/>
            <person name="Sun H."/>
            <person name="Tunlid A."/>
            <person name="Henrissat B."/>
            <person name="Grigoriev I.V."/>
            <person name="Hibbett D.S."/>
            <person name="Martin F."/>
            <person name="Nordberg H.P."/>
            <person name="Cantor M.N."/>
            <person name="Hua S.X."/>
        </authorList>
    </citation>
    <scope>NUCLEOTIDE SEQUENCE [LARGE SCALE GENOMIC DNA]</scope>
    <source>
        <strain evidence="20 21">Foug A</strain>
    </source>
</reference>
<dbReference type="SMART" id="SM00831">
    <property type="entry name" value="Cation_ATPase_N"/>
    <property type="match status" value="1"/>
</dbReference>
<evidence type="ECO:0000256" key="1">
    <source>
        <dbReference type="ARBA" id="ARBA00003954"/>
    </source>
</evidence>
<dbReference type="Pfam" id="PF00689">
    <property type="entry name" value="Cation_ATPase_C"/>
    <property type="match status" value="1"/>
</dbReference>
<sequence>MVSKMTFSLNAIFASGFRRSSDNPSDHVTREERLTAKLARFAQVPASQIFDIEPTWSPVGLSQEAAAEALKQHGPNTSVAERPLAALSILWTALWNPFNVLLTILAIVNIATQDPATFAVMITMVVASTGLRYWQEMKSMVQALRLVRSIVTRVRVVRVVNGRPQELEIDQKEVVPGDILAVASGDVFPGDSVLISSEALSIAQASLTGELMPIDKTVRLVAASESEPFHLLNNDNVCLAGTSASAGNGRAVVILTGEHTYMAGIAEELNRKRPENAVQMGIRKVSYVLLGFMIVMAPMVFIVQGAVSHDWKGAIMFAIAIAVGITPEMLPMIASNLALSAVRIARQKVIVKRFDAIQNLGAVRVLCSDKTGTLTIDLVRISSSVTPAGEDSDLPIKLAFINSSLQTGTRSPIDRAIVDYVCNHEGSLEGDWQNDWHKHGEVPFDSTRRLLSVLVAKESMDDDGLLVTKGAVEEILERCVSVYRYREDSVSPSMSNFKLDSSCWTNLSDHDRRDILETAKRLNEEGLRLVAVACKAVAVKAFMTLTTADEDDLVFIGFVSFLDPLKPDAADAIKELSKLNVQVRILTGDAPAVAAKVARDLGLLDTTNVSLVSEKSDEEASNSVDPGELVITGPRLAELSKDKDAFAEAVERAVIFAKLSPYQKLEVVKALRAGGGGRAVAFLGDGVNDALAIRGADVGISVDSGTEIAKEAADVILLEKSLHVVAVGVVQGRITLLNTMKYIKMACSSNFGNVFSVLVASAWLPYQPMLPLQLLTQNLLYDFSQGSIPWDNVDPEYLEAPRSWGAMSIIRFMVCLGPFSSPFDIITFCINWFHYDIRTLDSPLVPLAQTNWFLEGSLTQLFIIQFLRTGKIPFIQSRASLPVVLVTFGIACIAMIIPYIPKVNTALHMTPPHPEFYAYLVGIVASYAAVVHVVKTLYQMKFKEWL</sequence>
<keyword evidence="8" id="KW-0597">Phosphoprotein</keyword>
<feature type="transmembrane region" description="Helical" evidence="18">
    <location>
        <begin position="84"/>
        <end position="110"/>
    </location>
</feature>
<dbReference type="Gene3D" id="1.20.1110.10">
    <property type="entry name" value="Calcium-transporting ATPase, transmembrane domain"/>
    <property type="match status" value="1"/>
</dbReference>
<dbReference type="PRINTS" id="PR01836">
    <property type="entry name" value="MGATPASE"/>
</dbReference>
<keyword evidence="7" id="KW-0997">Cell inner membrane</keyword>
<dbReference type="InterPro" id="IPR023298">
    <property type="entry name" value="ATPase_P-typ_TM_dom_sf"/>
</dbReference>
<dbReference type="PROSITE" id="PS00154">
    <property type="entry name" value="ATPASE_E1_E2"/>
    <property type="match status" value="1"/>
</dbReference>
<dbReference type="EMBL" id="KN822154">
    <property type="protein sequence ID" value="KIM54471.1"/>
    <property type="molecule type" value="Genomic_DNA"/>
</dbReference>
<reference evidence="21" key="2">
    <citation type="submission" date="2015-01" db="EMBL/GenBank/DDBJ databases">
        <title>Evolutionary Origins and Diversification of the Mycorrhizal Mutualists.</title>
        <authorList>
            <consortium name="DOE Joint Genome Institute"/>
            <consortium name="Mycorrhizal Genomics Consortium"/>
            <person name="Kohler A."/>
            <person name="Kuo A."/>
            <person name="Nagy L.G."/>
            <person name="Floudas D."/>
            <person name="Copeland A."/>
            <person name="Barry K.W."/>
            <person name="Cichocki N."/>
            <person name="Veneault-Fourrey C."/>
            <person name="LaButti K."/>
            <person name="Lindquist E.A."/>
            <person name="Lipzen A."/>
            <person name="Lundell T."/>
            <person name="Morin E."/>
            <person name="Murat C."/>
            <person name="Riley R."/>
            <person name="Ohm R."/>
            <person name="Sun H."/>
            <person name="Tunlid A."/>
            <person name="Henrissat B."/>
            <person name="Grigoriev I.V."/>
            <person name="Hibbett D.S."/>
            <person name="Martin F."/>
        </authorList>
    </citation>
    <scope>NUCLEOTIDE SEQUENCE [LARGE SCALE GENOMIC DNA]</scope>
    <source>
        <strain evidence="21">Foug A</strain>
    </source>
</reference>
<dbReference type="PANTHER" id="PTHR43294:SF21">
    <property type="entry name" value="CATION TRANSPORTING ATPASE"/>
    <property type="match status" value="1"/>
</dbReference>
<evidence type="ECO:0000256" key="2">
    <source>
        <dbReference type="ARBA" id="ARBA00004429"/>
    </source>
</evidence>
<proteinExistence type="inferred from homology"/>
<evidence type="ECO:0000313" key="20">
    <source>
        <dbReference type="EMBL" id="KIM54471.1"/>
    </source>
</evidence>
<evidence type="ECO:0000256" key="14">
    <source>
        <dbReference type="ARBA" id="ARBA00022989"/>
    </source>
</evidence>
<dbReference type="GO" id="GO:0016887">
    <property type="term" value="F:ATP hydrolysis activity"/>
    <property type="evidence" value="ECO:0007669"/>
    <property type="project" value="InterPro"/>
</dbReference>
<evidence type="ECO:0000256" key="17">
    <source>
        <dbReference type="ARBA" id="ARBA00047295"/>
    </source>
</evidence>
<evidence type="ECO:0000256" key="5">
    <source>
        <dbReference type="ARBA" id="ARBA00013555"/>
    </source>
</evidence>
<evidence type="ECO:0000256" key="15">
    <source>
        <dbReference type="ARBA" id="ARBA00023136"/>
    </source>
</evidence>
<dbReference type="Gene3D" id="3.40.1110.10">
    <property type="entry name" value="Calcium-transporting ATPase, cytoplasmic domain N"/>
    <property type="match status" value="1"/>
</dbReference>
<evidence type="ECO:0000256" key="4">
    <source>
        <dbReference type="ARBA" id="ARBA00012786"/>
    </source>
</evidence>
<keyword evidence="14 18" id="KW-1133">Transmembrane helix</keyword>
<accession>A0A0C3DEF7</accession>
<dbReference type="InterPro" id="IPR001757">
    <property type="entry name" value="P_typ_ATPase"/>
</dbReference>
<evidence type="ECO:0000256" key="9">
    <source>
        <dbReference type="ARBA" id="ARBA00022692"/>
    </source>
</evidence>
<keyword evidence="6" id="KW-1003">Cell membrane</keyword>
<evidence type="ECO:0000256" key="10">
    <source>
        <dbReference type="ARBA" id="ARBA00022741"/>
    </source>
</evidence>
<evidence type="ECO:0000256" key="7">
    <source>
        <dbReference type="ARBA" id="ARBA00022519"/>
    </source>
</evidence>
<dbReference type="InterPro" id="IPR023299">
    <property type="entry name" value="ATPase_P-typ_cyto_dom_N"/>
</dbReference>
<dbReference type="PANTHER" id="PTHR43294">
    <property type="entry name" value="SODIUM/POTASSIUM-TRANSPORTING ATPASE SUBUNIT ALPHA"/>
    <property type="match status" value="1"/>
</dbReference>
<organism evidence="20 21">
    <name type="scientific">Scleroderma citrinum Foug A</name>
    <dbReference type="NCBI Taxonomy" id="1036808"/>
    <lineage>
        <taxon>Eukaryota</taxon>
        <taxon>Fungi</taxon>
        <taxon>Dikarya</taxon>
        <taxon>Basidiomycota</taxon>
        <taxon>Agaricomycotina</taxon>
        <taxon>Agaricomycetes</taxon>
        <taxon>Agaricomycetidae</taxon>
        <taxon>Boletales</taxon>
        <taxon>Sclerodermatineae</taxon>
        <taxon>Sclerodermataceae</taxon>
        <taxon>Scleroderma</taxon>
    </lineage>
</organism>
<feature type="transmembrane region" description="Helical" evidence="18">
    <location>
        <begin position="287"/>
        <end position="307"/>
    </location>
</feature>
<dbReference type="InParanoid" id="A0A0C3DEF7"/>
<feature type="transmembrane region" description="Helical" evidence="18">
    <location>
        <begin position="313"/>
        <end position="339"/>
    </location>
</feature>
<dbReference type="GO" id="GO:1990573">
    <property type="term" value="P:potassium ion import across plasma membrane"/>
    <property type="evidence" value="ECO:0007669"/>
    <property type="project" value="TreeGrafter"/>
</dbReference>
<feature type="transmembrane region" description="Helical" evidence="18">
    <location>
        <begin position="916"/>
        <end position="938"/>
    </location>
</feature>
<dbReference type="SFLD" id="SFLDS00003">
    <property type="entry name" value="Haloacid_Dehalogenase"/>
    <property type="match status" value="1"/>
</dbReference>
<dbReference type="SFLD" id="SFLDF00027">
    <property type="entry name" value="p-type_atpase"/>
    <property type="match status" value="1"/>
</dbReference>
<dbReference type="InterPro" id="IPR050510">
    <property type="entry name" value="Cation_transp_ATPase_P-type"/>
</dbReference>
<dbReference type="SUPFAM" id="SSF81653">
    <property type="entry name" value="Calcium ATPase, transduction domain A"/>
    <property type="match status" value="1"/>
</dbReference>
<feature type="domain" description="Cation-transporting P-type ATPase N-terminal" evidence="19">
    <location>
        <begin position="40"/>
        <end position="114"/>
    </location>
</feature>
<dbReference type="GO" id="GO:0030007">
    <property type="term" value="P:intracellular potassium ion homeostasis"/>
    <property type="evidence" value="ECO:0007669"/>
    <property type="project" value="TreeGrafter"/>
</dbReference>